<dbReference type="Gene3D" id="1.10.260.40">
    <property type="entry name" value="lambda repressor-like DNA-binding domains"/>
    <property type="match status" value="1"/>
</dbReference>
<keyword evidence="3" id="KW-0804">Transcription</keyword>
<dbReference type="SUPFAM" id="SSF47413">
    <property type="entry name" value="lambda repressor-like DNA-binding domains"/>
    <property type="match status" value="1"/>
</dbReference>
<keyword evidence="2 5" id="KW-0238">DNA-binding</keyword>
<organism evidence="5 6">
    <name type="scientific">Microbacterium resistens</name>
    <dbReference type="NCBI Taxonomy" id="156977"/>
    <lineage>
        <taxon>Bacteria</taxon>
        <taxon>Bacillati</taxon>
        <taxon>Actinomycetota</taxon>
        <taxon>Actinomycetes</taxon>
        <taxon>Micrococcales</taxon>
        <taxon>Microbacteriaceae</taxon>
        <taxon>Microbacterium</taxon>
    </lineage>
</organism>
<dbReference type="CDD" id="cd01574">
    <property type="entry name" value="PBP1_LacI"/>
    <property type="match status" value="1"/>
</dbReference>
<dbReference type="Pfam" id="PF00356">
    <property type="entry name" value="LacI"/>
    <property type="match status" value="1"/>
</dbReference>
<evidence type="ECO:0000256" key="3">
    <source>
        <dbReference type="ARBA" id="ARBA00023163"/>
    </source>
</evidence>
<evidence type="ECO:0000313" key="6">
    <source>
        <dbReference type="Proteomes" id="UP001199642"/>
    </source>
</evidence>
<protein>
    <submittedName>
        <fullName evidence="5">LacI family DNA-binding transcriptional regulator</fullName>
    </submittedName>
</protein>
<dbReference type="Pfam" id="PF13377">
    <property type="entry name" value="Peripla_BP_3"/>
    <property type="match status" value="1"/>
</dbReference>
<dbReference type="PROSITE" id="PS50932">
    <property type="entry name" value="HTH_LACI_2"/>
    <property type="match status" value="1"/>
</dbReference>
<dbReference type="Proteomes" id="UP001199642">
    <property type="component" value="Chromosome"/>
</dbReference>
<evidence type="ECO:0000259" key="4">
    <source>
        <dbReference type="PROSITE" id="PS50932"/>
    </source>
</evidence>
<name>A0ABY3RXL1_9MICO</name>
<dbReference type="Gene3D" id="3.40.50.2300">
    <property type="match status" value="2"/>
</dbReference>
<evidence type="ECO:0000256" key="2">
    <source>
        <dbReference type="ARBA" id="ARBA00023125"/>
    </source>
</evidence>
<keyword evidence="1" id="KW-0805">Transcription regulation</keyword>
<dbReference type="PANTHER" id="PTHR30146">
    <property type="entry name" value="LACI-RELATED TRANSCRIPTIONAL REPRESSOR"/>
    <property type="match status" value="1"/>
</dbReference>
<dbReference type="EMBL" id="CP082781">
    <property type="protein sequence ID" value="UGS28626.1"/>
    <property type="molecule type" value="Genomic_DNA"/>
</dbReference>
<evidence type="ECO:0000256" key="1">
    <source>
        <dbReference type="ARBA" id="ARBA00023015"/>
    </source>
</evidence>
<dbReference type="PANTHER" id="PTHR30146:SF153">
    <property type="entry name" value="LACTOSE OPERON REPRESSOR"/>
    <property type="match status" value="1"/>
</dbReference>
<dbReference type="GO" id="GO:0003677">
    <property type="term" value="F:DNA binding"/>
    <property type="evidence" value="ECO:0007669"/>
    <property type="project" value="UniProtKB-KW"/>
</dbReference>
<proteinExistence type="predicted"/>
<dbReference type="SMART" id="SM00354">
    <property type="entry name" value="HTH_LACI"/>
    <property type="match status" value="1"/>
</dbReference>
<dbReference type="InterPro" id="IPR010982">
    <property type="entry name" value="Lambda_DNA-bd_dom_sf"/>
</dbReference>
<reference evidence="5 6" key="1">
    <citation type="submission" date="2023-01" db="EMBL/GenBank/DDBJ databases">
        <title>Characterization of estradiol degrading bacteria Microbacterium sp. MZT7 and reveal degrading genes through genome analysis.</title>
        <authorList>
            <person name="Hao P."/>
            <person name="Gao Y."/>
        </authorList>
    </citation>
    <scope>NUCLEOTIDE SEQUENCE [LARGE SCALE GENOMIC DNA]</scope>
    <source>
        <strain evidence="5 6">MZT7</strain>
    </source>
</reference>
<dbReference type="SUPFAM" id="SSF53822">
    <property type="entry name" value="Periplasmic binding protein-like I"/>
    <property type="match status" value="1"/>
</dbReference>
<accession>A0ABY3RXL1</accession>
<dbReference type="CDD" id="cd01392">
    <property type="entry name" value="HTH_LacI"/>
    <property type="match status" value="1"/>
</dbReference>
<sequence>MAAVAARAGVSGQTVSRVVNGSPRVDPGTRERVEQAMAELGYRPHRAARALRTGRSQTLGVVAQTLATVGNSRMLQAVAEAAAGRGYALTVVTLGADGDIAAAFDRLDEQGADGAVVLNEAALLARDADPGRLALVVVDSPPDDRFGVIGTDHEAGAREATRHLLDRGHRTVHHIAGPEASFAAQARERGWRAALAEAGVAAPRVVRGDWSARSGREAAERLAGAAGLTAVFAANDQMALGALRGFAESGRRVPDDVAVVGFDDIADAAEFRPPLTTVRQDFDALGEEAVRMLVARIEGSAPVTPASADPTASHLSAADPSALSTAAPSALLAADPSALAAADPSAPVPSEPVPALLIPPTLVVRASS</sequence>
<dbReference type="InterPro" id="IPR028082">
    <property type="entry name" value="Peripla_BP_I"/>
</dbReference>
<keyword evidence="6" id="KW-1185">Reference proteome</keyword>
<dbReference type="InterPro" id="IPR000843">
    <property type="entry name" value="HTH_LacI"/>
</dbReference>
<feature type="domain" description="HTH lacI-type" evidence="4">
    <location>
        <begin position="1"/>
        <end position="53"/>
    </location>
</feature>
<dbReference type="InterPro" id="IPR046335">
    <property type="entry name" value="LacI/GalR-like_sensor"/>
</dbReference>
<gene>
    <name evidence="5" type="ORF">K8F61_16295</name>
</gene>
<evidence type="ECO:0000313" key="5">
    <source>
        <dbReference type="EMBL" id="UGS28626.1"/>
    </source>
</evidence>